<organism evidence="1 2">
    <name type="scientific">Coilia grayii</name>
    <name type="common">Gray's grenadier anchovy</name>
    <dbReference type="NCBI Taxonomy" id="363190"/>
    <lineage>
        <taxon>Eukaryota</taxon>
        <taxon>Metazoa</taxon>
        <taxon>Chordata</taxon>
        <taxon>Craniata</taxon>
        <taxon>Vertebrata</taxon>
        <taxon>Euteleostomi</taxon>
        <taxon>Actinopterygii</taxon>
        <taxon>Neopterygii</taxon>
        <taxon>Teleostei</taxon>
        <taxon>Clupei</taxon>
        <taxon>Clupeiformes</taxon>
        <taxon>Clupeoidei</taxon>
        <taxon>Engraulidae</taxon>
        <taxon>Coilinae</taxon>
        <taxon>Coilia</taxon>
    </lineage>
</organism>
<sequence length="222" mass="25937">MPVKNCHICLAGNLEQLKELEELLPPDYSHLLCTKEKEKVQLRVKVSTKEDVEKWLEDFQQSSGFTWRKARTYPQSGRYNMFRADFRCQHRTYGTGPKNTNCPATLFLLLKRSMEDRRSRSSDKHMAEGYLMNISLRMDHNHRRLCADALSKRDVSSTTTKKLEELFQRGHSPSSALDTLKYNLQEEEGERYFLTAADRAMVPDIQFCYRLDKVCQVQVEST</sequence>
<name>A0ABD1K8W4_9TELE</name>
<dbReference type="EMBL" id="JBHFQA010000007">
    <property type="protein sequence ID" value="KAL2095585.1"/>
    <property type="molecule type" value="Genomic_DNA"/>
</dbReference>
<comment type="caution">
    <text evidence="1">The sequence shown here is derived from an EMBL/GenBank/DDBJ whole genome shotgun (WGS) entry which is preliminary data.</text>
</comment>
<dbReference type="PANTHER" id="PTHR35385:SF2">
    <property type="entry name" value="PROTEIN B, PUTATIVE-RELATED"/>
    <property type="match status" value="1"/>
</dbReference>
<dbReference type="PANTHER" id="PTHR35385">
    <property type="entry name" value="PROTEIN B, PUTATIVE-RELATED-RELATED"/>
    <property type="match status" value="1"/>
</dbReference>
<evidence type="ECO:0000313" key="2">
    <source>
        <dbReference type="Proteomes" id="UP001591681"/>
    </source>
</evidence>
<evidence type="ECO:0000313" key="1">
    <source>
        <dbReference type="EMBL" id="KAL2095585.1"/>
    </source>
</evidence>
<keyword evidence="2" id="KW-1185">Reference proteome</keyword>
<dbReference type="Proteomes" id="UP001591681">
    <property type="component" value="Unassembled WGS sequence"/>
</dbReference>
<gene>
    <name evidence="1" type="ORF">ACEWY4_007733</name>
</gene>
<accession>A0ABD1K8W4</accession>
<proteinExistence type="predicted"/>
<reference evidence="1 2" key="1">
    <citation type="submission" date="2024-09" db="EMBL/GenBank/DDBJ databases">
        <title>A chromosome-level genome assembly of Gray's grenadier anchovy, Coilia grayii.</title>
        <authorList>
            <person name="Fu Z."/>
        </authorList>
    </citation>
    <scope>NUCLEOTIDE SEQUENCE [LARGE SCALE GENOMIC DNA]</scope>
    <source>
        <strain evidence="1">G4</strain>
        <tissue evidence="1">Muscle</tissue>
    </source>
</reference>
<protein>
    <submittedName>
        <fullName evidence="1">Uncharacterized protein</fullName>
    </submittedName>
</protein>
<dbReference type="AlphaFoldDB" id="A0ABD1K8W4"/>